<comment type="caution">
    <text evidence="1">The sequence shown here is derived from an EMBL/GenBank/DDBJ whole genome shotgun (WGS) entry which is preliminary data.</text>
</comment>
<keyword evidence="2" id="KW-1185">Reference proteome</keyword>
<evidence type="ECO:0000313" key="2">
    <source>
        <dbReference type="Proteomes" id="UP000291343"/>
    </source>
</evidence>
<name>A0A482XEC6_LAOST</name>
<organism evidence="1 2">
    <name type="scientific">Laodelphax striatellus</name>
    <name type="common">Small brown planthopper</name>
    <name type="synonym">Delphax striatella</name>
    <dbReference type="NCBI Taxonomy" id="195883"/>
    <lineage>
        <taxon>Eukaryota</taxon>
        <taxon>Metazoa</taxon>
        <taxon>Ecdysozoa</taxon>
        <taxon>Arthropoda</taxon>
        <taxon>Hexapoda</taxon>
        <taxon>Insecta</taxon>
        <taxon>Pterygota</taxon>
        <taxon>Neoptera</taxon>
        <taxon>Paraneoptera</taxon>
        <taxon>Hemiptera</taxon>
        <taxon>Auchenorrhyncha</taxon>
        <taxon>Fulgoroidea</taxon>
        <taxon>Delphacidae</taxon>
        <taxon>Criomorphinae</taxon>
        <taxon>Laodelphax</taxon>
    </lineage>
</organism>
<dbReference type="AlphaFoldDB" id="A0A482XEC6"/>
<accession>A0A482XEC6</accession>
<evidence type="ECO:0000313" key="1">
    <source>
        <dbReference type="EMBL" id="RZF44042.1"/>
    </source>
</evidence>
<reference evidence="1 2" key="1">
    <citation type="journal article" date="2017" name="Gigascience">
        <title>Genome sequence of the small brown planthopper, Laodelphax striatellus.</title>
        <authorList>
            <person name="Zhu J."/>
            <person name="Jiang F."/>
            <person name="Wang X."/>
            <person name="Yang P."/>
            <person name="Bao Y."/>
            <person name="Zhao W."/>
            <person name="Wang W."/>
            <person name="Lu H."/>
            <person name="Wang Q."/>
            <person name="Cui N."/>
            <person name="Li J."/>
            <person name="Chen X."/>
            <person name="Luo L."/>
            <person name="Yu J."/>
            <person name="Kang L."/>
            <person name="Cui F."/>
        </authorList>
    </citation>
    <scope>NUCLEOTIDE SEQUENCE [LARGE SCALE GENOMIC DNA]</scope>
    <source>
        <strain evidence="1">Lst14</strain>
    </source>
</reference>
<dbReference type="Proteomes" id="UP000291343">
    <property type="component" value="Unassembled WGS sequence"/>
</dbReference>
<dbReference type="OrthoDB" id="21443at2759"/>
<protein>
    <submittedName>
        <fullName evidence="1">Uncharacterized protein</fullName>
    </submittedName>
</protein>
<proteinExistence type="predicted"/>
<dbReference type="EMBL" id="QKKF02011718">
    <property type="protein sequence ID" value="RZF44042.1"/>
    <property type="molecule type" value="Genomic_DNA"/>
</dbReference>
<dbReference type="InParanoid" id="A0A482XEC6"/>
<gene>
    <name evidence="1" type="ORF">LSTR_LSTR016787</name>
</gene>
<sequence>MQVYQNTVASQGVASQSLLNDEPWQRLLADFDSHPPQVRQFLNCWNVASIKRKANARMLTGHKVPYLAGIVHSLQCSTPDPFITLRDSTGKTYIDL</sequence>